<dbReference type="InterPro" id="IPR036259">
    <property type="entry name" value="MFS_trans_sf"/>
</dbReference>
<dbReference type="InterPro" id="IPR020846">
    <property type="entry name" value="MFS_dom"/>
</dbReference>
<feature type="transmembrane region" description="Helical" evidence="9">
    <location>
        <begin position="401"/>
        <end position="421"/>
    </location>
</feature>
<dbReference type="PANTHER" id="PTHR23513">
    <property type="entry name" value="INTEGRAL MEMBRANE EFFLUX PROTEIN-RELATED"/>
    <property type="match status" value="1"/>
</dbReference>
<evidence type="ECO:0000313" key="11">
    <source>
        <dbReference type="EMBL" id="UOQ66766.1"/>
    </source>
</evidence>
<accession>A0ABY4G7N8</accession>
<feature type="transmembrane region" description="Helical" evidence="9">
    <location>
        <begin position="177"/>
        <end position="195"/>
    </location>
</feature>
<keyword evidence="6 9" id="KW-0472">Membrane</keyword>
<comment type="similarity">
    <text evidence="7">Belongs to the major facilitator superfamily. Drug:H(+) antiporter-3 (DHA3) (TC 2.A.1.21) family.</text>
</comment>
<gene>
    <name evidence="11" type="ORF">MUN86_02250</name>
</gene>
<dbReference type="PROSITE" id="PS50850">
    <property type="entry name" value="MFS"/>
    <property type="match status" value="1"/>
</dbReference>
<comment type="subcellular location">
    <subcellularLocation>
        <location evidence="1">Cell membrane</location>
        <topology evidence="1">Multi-pass membrane protein</topology>
    </subcellularLocation>
</comment>
<feature type="transmembrane region" description="Helical" evidence="9">
    <location>
        <begin position="201"/>
        <end position="220"/>
    </location>
</feature>
<evidence type="ECO:0000256" key="8">
    <source>
        <dbReference type="ARBA" id="ARBA00040914"/>
    </source>
</evidence>
<name>A0ABY4G7N8_9BACT</name>
<evidence type="ECO:0000256" key="3">
    <source>
        <dbReference type="ARBA" id="ARBA00022475"/>
    </source>
</evidence>
<keyword evidence="3" id="KW-1003">Cell membrane</keyword>
<evidence type="ECO:0000256" key="2">
    <source>
        <dbReference type="ARBA" id="ARBA00022448"/>
    </source>
</evidence>
<dbReference type="CDD" id="cd06173">
    <property type="entry name" value="MFS_MefA_like"/>
    <property type="match status" value="1"/>
</dbReference>
<keyword evidence="4 9" id="KW-0812">Transmembrane</keyword>
<feature type="transmembrane region" description="Helical" evidence="9">
    <location>
        <begin position="286"/>
        <end position="306"/>
    </location>
</feature>
<evidence type="ECO:0000259" key="10">
    <source>
        <dbReference type="PROSITE" id="PS50850"/>
    </source>
</evidence>
<dbReference type="InterPro" id="IPR011701">
    <property type="entry name" value="MFS"/>
</dbReference>
<dbReference type="EMBL" id="CP095061">
    <property type="protein sequence ID" value="UOQ66766.1"/>
    <property type="molecule type" value="Genomic_DNA"/>
</dbReference>
<sequence length="438" mass="46471">MPTASATPRHDPYAALRLPEFRRFISARACMTLATQVQGVAVSWQMFKLTGDPLALGLIGLAEAIPSIVVSLYAGHLADSVRRKNIIVAMVAVLLLCSVALWLLASPTGLPLLTAGISFRVPLAGLVELKALPLYAVIFVSGVARGFLGPAVFSFMPQLMPAREHLANAITWNSTTWQTAAVVGPAIGGLLFAHFGMSVAYGVDIALMALSLLLFISIAGRPLPVTEGEKLNLKESVLSGMQFIFQNQLVLAALSLDLFAVLFGGAVALLPVFADKVLMVGADGLGYLRAAPAVGSVLMAVSLTYFPLRRKAGLKLLWAVAGFGLATILFALSSSFWLSLFLLFMTGVFDSVSVIVRSTLIHTYTPEYMKGRVSAVNNIFIGSSNEIGAFESGVTARLLGVVKSVVVGGAMTLLVVGITAWRADKLRRLDLTPKPVKA</sequence>
<feature type="transmembrane region" description="Helical" evidence="9">
    <location>
        <begin position="249"/>
        <end position="274"/>
    </location>
</feature>
<dbReference type="Gene3D" id="1.20.1250.20">
    <property type="entry name" value="MFS general substrate transporter like domains"/>
    <property type="match status" value="1"/>
</dbReference>
<evidence type="ECO:0000313" key="12">
    <source>
        <dbReference type="Proteomes" id="UP000830401"/>
    </source>
</evidence>
<keyword evidence="2" id="KW-0813">Transport</keyword>
<evidence type="ECO:0000256" key="5">
    <source>
        <dbReference type="ARBA" id="ARBA00022989"/>
    </source>
</evidence>
<feature type="transmembrane region" description="Helical" evidence="9">
    <location>
        <begin position="132"/>
        <end position="156"/>
    </location>
</feature>
<reference evidence="11" key="1">
    <citation type="submission" date="2022-04" db="EMBL/GenBank/DDBJ databases">
        <title>Hymenobacter sp. isolated from the air.</title>
        <authorList>
            <person name="Won M."/>
            <person name="Lee C.-M."/>
            <person name="Woen H.-Y."/>
            <person name="Kwon S.-W."/>
        </authorList>
    </citation>
    <scope>NUCLEOTIDE SEQUENCE</scope>
    <source>
        <strain evidence="11">5420S-77</strain>
    </source>
</reference>
<feature type="domain" description="Major facilitator superfamily (MFS) profile" evidence="10">
    <location>
        <begin position="1"/>
        <end position="427"/>
    </location>
</feature>
<feature type="transmembrane region" description="Helical" evidence="9">
    <location>
        <begin position="86"/>
        <end position="105"/>
    </location>
</feature>
<evidence type="ECO:0000256" key="6">
    <source>
        <dbReference type="ARBA" id="ARBA00023136"/>
    </source>
</evidence>
<feature type="transmembrane region" description="Helical" evidence="9">
    <location>
        <begin position="318"/>
        <end position="344"/>
    </location>
</feature>
<organism evidence="11 12">
    <name type="scientific">Hymenobacter volaticus</name>
    <dbReference type="NCBI Taxonomy" id="2932254"/>
    <lineage>
        <taxon>Bacteria</taxon>
        <taxon>Pseudomonadati</taxon>
        <taxon>Bacteroidota</taxon>
        <taxon>Cytophagia</taxon>
        <taxon>Cytophagales</taxon>
        <taxon>Hymenobacteraceae</taxon>
        <taxon>Hymenobacter</taxon>
    </lineage>
</organism>
<evidence type="ECO:0000256" key="7">
    <source>
        <dbReference type="ARBA" id="ARBA00038075"/>
    </source>
</evidence>
<keyword evidence="5 9" id="KW-1133">Transmembrane helix</keyword>
<dbReference type="Proteomes" id="UP000830401">
    <property type="component" value="Chromosome"/>
</dbReference>
<evidence type="ECO:0000256" key="4">
    <source>
        <dbReference type="ARBA" id="ARBA00022692"/>
    </source>
</evidence>
<dbReference type="RefSeq" id="WP_245121202.1">
    <property type="nucleotide sequence ID" value="NZ_CP095061.1"/>
</dbReference>
<evidence type="ECO:0000256" key="9">
    <source>
        <dbReference type="SAM" id="Phobius"/>
    </source>
</evidence>
<evidence type="ECO:0000256" key="1">
    <source>
        <dbReference type="ARBA" id="ARBA00004651"/>
    </source>
</evidence>
<keyword evidence="12" id="KW-1185">Reference proteome</keyword>
<dbReference type="SUPFAM" id="SSF103473">
    <property type="entry name" value="MFS general substrate transporter"/>
    <property type="match status" value="1"/>
</dbReference>
<dbReference type="Pfam" id="PF07690">
    <property type="entry name" value="MFS_1"/>
    <property type="match status" value="1"/>
</dbReference>
<proteinExistence type="inferred from homology"/>
<feature type="transmembrane region" description="Helical" evidence="9">
    <location>
        <begin position="54"/>
        <end position="74"/>
    </location>
</feature>
<dbReference type="PANTHER" id="PTHR23513:SF9">
    <property type="entry name" value="ENTEROBACTIN EXPORTER ENTS"/>
    <property type="match status" value="1"/>
</dbReference>
<protein>
    <recommendedName>
        <fullName evidence="8">Multidrug efflux pump Tap</fullName>
    </recommendedName>
</protein>